<dbReference type="Gene3D" id="1.10.8.20">
    <property type="entry name" value="N-terminal domain of phosphatidylinositol transfer protein sec14p"/>
    <property type="match status" value="1"/>
</dbReference>
<feature type="domain" description="CRAL-TRIO" evidence="5">
    <location>
        <begin position="109"/>
        <end position="220"/>
    </location>
</feature>
<organism evidence="6 7">
    <name type="scientific">Dioscorea zingiberensis</name>
    <dbReference type="NCBI Taxonomy" id="325984"/>
    <lineage>
        <taxon>Eukaryota</taxon>
        <taxon>Viridiplantae</taxon>
        <taxon>Streptophyta</taxon>
        <taxon>Embryophyta</taxon>
        <taxon>Tracheophyta</taxon>
        <taxon>Spermatophyta</taxon>
        <taxon>Magnoliopsida</taxon>
        <taxon>Liliopsida</taxon>
        <taxon>Dioscoreales</taxon>
        <taxon>Dioscoreaceae</taxon>
        <taxon>Dioscorea</taxon>
    </lineage>
</organism>
<evidence type="ECO:0000256" key="2">
    <source>
        <dbReference type="ARBA" id="ARBA00004395"/>
    </source>
</evidence>
<evidence type="ECO:0000256" key="1">
    <source>
        <dbReference type="ARBA" id="ARBA00004202"/>
    </source>
</evidence>
<proteinExistence type="inferred from homology"/>
<dbReference type="PANTHER" id="PTHR45657:SF50">
    <property type="entry name" value="PHOSPHATIDYLINOSITOL_PHOSPHATIDYLCHOLINE TRANSFER PROTEIN SFH11"/>
    <property type="match status" value="1"/>
</dbReference>
<comment type="similarity">
    <text evidence="4">Belongs to the SFH family.</text>
</comment>
<comment type="caution">
    <text evidence="6">The sequence shown here is derived from an EMBL/GenBank/DDBJ whole genome shotgun (WGS) entry which is preliminary data.</text>
</comment>
<dbReference type="InterPro" id="IPR001251">
    <property type="entry name" value="CRAL-TRIO_dom"/>
</dbReference>
<evidence type="ECO:0000259" key="5">
    <source>
        <dbReference type="PROSITE" id="PS50191"/>
    </source>
</evidence>
<evidence type="ECO:0000256" key="4">
    <source>
        <dbReference type="ARBA" id="ARBA00038020"/>
    </source>
</evidence>
<keyword evidence="3" id="KW-0333">Golgi apparatus</keyword>
<evidence type="ECO:0000313" key="6">
    <source>
        <dbReference type="EMBL" id="KAJ0962014.1"/>
    </source>
</evidence>
<dbReference type="Pfam" id="PF00650">
    <property type="entry name" value="CRAL_TRIO"/>
    <property type="match status" value="1"/>
</dbReference>
<dbReference type="InterPro" id="IPR036865">
    <property type="entry name" value="CRAL-TRIO_dom_sf"/>
</dbReference>
<dbReference type="Gene3D" id="3.40.525.10">
    <property type="entry name" value="CRAL-TRIO lipid binding domain"/>
    <property type="match status" value="1"/>
</dbReference>
<dbReference type="EMBL" id="JAGGNH010000010">
    <property type="protein sequence ID" value="KAJ0962014.1"/>
    <property type="molecule type" value="Genomic_DNA"/>
</dbReference>
<comment type="subcellular location">
    <subcellularLocation>
        <location evidence="1">Cell membrane</location>
        <topology evidence="1">Peripheral membrane protein</topology>
    </subcellularLocation>
    <subcellularLocation>
        <location evidence="2">Golgi apparatus membrane</location>
        <topology evidence="2">Peripheral membrane protein</topology>
    </subcellularLocation>
</comment>
<dbReference type="Proteomes" id="UP001085076">
    <property type="component" value="Miscellaneous, Linkage group lg10"/>
</dbReference>
<evidence type="ECO:0000313" key="7">
    <source>
        <dbReference type="Proteomes" id="UP001085076"/>
    </source>
</evidence>
<protein>
    <recommendedName>
        <fullName evidence="5">CRAL-TRIO domain-containing protein</fullName>
    </recommendedName>
</protein>
<dbReference type="SUPFAM" id="SSF46938">
    <property type="entry name" value="CRAL/TRIO N-terminal domain"/>
    <property type="match status" value="1"/>
</dbReference>
<sequence>MERKRPSFSTSSFRSIQEAFKTIRRSFTFKAILEGTHNPKDEHLVQALRDLLLSSGQLPDKFDDYHTLLRFLRMKGFDVMKAKESFLNMLKWRDEFGVDAIVKDFKYDEYETVKKLYPHGFHGVDRNGRPVYIERVGMADLIAMLNVTTIDRYVKYHISEQEKTLNLRFPACSLAAKSHIASITTILDVKGVGLSNFSKPARELFTGIQKIDSNYYPDEFSFQEFNSTNASSYELNARAHALRQENMADEFAALEFCLSESKTV</sequence>
<dbReference type="InterPro" id="IPR051026">
    <property type="entry name" value="PI/PC_transfer"/>
</dbReference>
<dbReference type="InterPro" id="IPR036273">
    <property type="entry name" value="CRAL/TRIO_N_dom_sf"/>
</dbReference>
<keyword evidence="7" id="KW-1185">Reference proteome</keyword>
<dbReference type="OrthoDB" id="1434354at2759"/>
<reference evidence="6" key="2">
    <citation type="journal article" date="2022" name="Hortic Res">
        <title>The genome of Dioscorea zingiberensis sheds light on the biosynthesis, origin and evolution of the medicinally important diosgenin saponins.</title>
        <authorList>
            <person name="Li Y."/>
            <person name="Tan C."/>
            <person name="Li Z."/>
            <person name="Guo J."/>
            <person name="Li S."/>
            <person name="Chen X."/>
            <person name="Wang C."/>
            <person name="Dai X."/>
            <person name="Yang H."/>
            <person name="Song W."/>
            <person name="Hou L."/>
            <person name="Xu J."/>
            <person name="Tong Z."/>
            <person name="Xu A."/>
            <person name="Yuan X."/>
            <person name="Wang W."/>
            <person name="Yang Q."/>
            <person name="Chen L."/>
            <person name="Sun Z."/>
            <person name="Wang K."/>
            <person name="Pan B."/>
            <person name="Chen J."/>
            <person name="Bao Y."/>
            <person name="Liu F."/>
            <person name="Qi X."/>
            <person name="Gang D.R."/>
            <person name="Wen J."/>
            <person name="Li J."/>
        </authorList>
    </citation>
    <scope>NUCLEOTIDE SEQUENCE</scope>
    <source>
        <strain evidence="6">Dzin_1.0</strain>
    </source>
</reference>
<dbReference type="SMART" id="SM00516">
    <property type="entry name" value="SEC14"/>
    <property type="match status" value="1"/>
</dbReference>
<reference evidence="6" key="1">
    <citation type="submission" date="2021-03" db="EMBL/GenBank/DDBJ databases">
        <authorList>
            <person name="Li Z."/>
            <person name="Yang C."/>
        </authorList>
    </citation>
    <scope>NUCLEOTIDE SEQUENCE</scope>
    <source>
        <strain evidence="6">Dzin_1.0</strain>
        <tissue evidence="6">Leaf</tissue>
    </source>
</reference>
<accession>A0A9D5H3N7</accession>
<gene>
    <name evidence="6" type="ORF">J5N97_029842</name>
</gene>
<name>A0A9D5H3N7_9LILI</name>
<dbReference type="CDD" id="cd00170">
    <property type="entry name" value="SEC14"/>
    <property type="match status" value="1"/>
</dbReference>
<dbReference type="PROSITE" id="PS50191">
    <property type="entry name" value="CRAL_TRIO"/>
    <property type="match status" value="1"/>
</dbReference>
<evidence type="ECO:0000256" key="3">
    <source>
        <dbReference type="ARBA" id="ARBA00023034"/>
    </source>
</evidence>
<dbReference type="GO" id="GO:0005886">
    <property type="term" value="C:plasma membrane"/>
    <property type="evidence" value="ECO:0007669"/>
    <property type="project" value="UniProtKB-SubCell"/>
</dbReference>
<dbReference type="SUPFAM" id="SSF52087">
    <property type="entry name" value="CRAL/TRIO domain"/>
    <property type="match status" value="1"/>
</dbReference>
<dbReference type="AlphaFoldDB" id="A0A9D5H3N7"/>
<dbReference type="PANTHER" id="PTHR45657">
    <property type="entry name" value="CRAL-TRIO DOMAIN-CONTAINING PROTEIN YKL091C-RELATED"/>
    <property type="match status" value="1"/>
</dbReference>
<dbReference type="GO" id="GO:0000139">
    <property type="term" value="C:Golgi membrane"/>
    <property type="evidence" value="ECO:0007669"/>
    <property type="project" value="UniProtKB-SubCell"/>
</dbReference>